<evidence type="ECO:0000313" key="2">
    <source>
        <dbReference type="Proteomes" id="UP000004374"/>
    </source>
</evidence>
<dbReference type="EMBL" id="BAFK01000032">
    <property type="protein sequence ID" value="GAB60567.1"/>
    <property type="molecule type" value="Genomic_DNA"/>
</dbReference>
<name>I1E2N9_9GAMM</name>
<protein>
    <submittedName>
        <fullName evidence="1">Uncharacterized protein</fullName>
    </submittedName>
</protein>
<gene>
    <name evidence="1" type="ORF">RNAN_3592</name>
</gene>
<dbReference type="Proteomes" id="UP000004374">
    <property type="component" value="Unassembled WGS sequence"/>
</dbReference>
<accession>I1E2N9</accession>
<proteinExistence type="predicted"/>
<reference evidence="1 2" key="1">
    <citation type="journal article" date="2012" name="J. Bacteriol.">
        <title>Genome Sequence of the Protease-Producing Bacterium Rheinheimera nanhaiensis E407-8T, Isolated from Deep-Sea Sediment of the South China Sea.</title>
        <authorList>
            <person name="Zhang X.-Y."/>
            <person name="Zhang Y.-J."/>
            <person name="Qin Q.-L."/>
            <person name="Xie B.-B."/>
            <person name="Chen X.-L."/>
            <person name="Zhou B.-C."/>
            <person name="Zhang Y.-Z."/>
        </authorList>
    </citation>
    <scope>NUCLEOTIDE SEQUENCE [LARGE SCALE GENOMIC DNA]</scope>
    <source>
        <strain evidence="1 2">E407-8</strain>
    </source>
</reference>
<dbReference type="AlphaFoldDB" id="I1E2N9"/>
<sequence>MRLSPLLVFQSTRLREARHLVQNIRNGRSWFQSTRLREARP</sequence>
<evidence type="ECO:0000313" key="1">
    <source>
        <dbReference type="EMBL" id="GAB60567.1"/>
    </source>
</evidence>
<comment type="caution">
    <text evidence="1">The sequence shown here is derived from an EMBL/GenBank/DDBJ whole genome shotgun (WGS) entry which is preliminary data.</text>
</comment>
<keyword evidence="2" id="KW-1185">Reference proteome</keyword>
<organism evidence="1 2">
    <name type="scientific">Rheinheimera nanhaiensis E407-8</name>
    <dbReference type="NCBI Taxonomy" id="562729"/>
    <lineage>
        <taxon>Bacteria</taxon>
        <taxon>Pseudomonadati</taxon>
        <taxon>Pseudomonadota</taxon>
        <taxon>Gammaproteobacteria</taxon>
        <taxon>Chromatiales</taxon>
        <taxon>Chromatiaceae</taxon>
        <taxon>Rheinheimera</taxon>
    </lineage>
</organism>